<organism evidence="4 5">
    <name type="scientific">Blastococcus saxobsidens</name>
    <dbReference type="NCBI Taxonomy" id="138336"/>
    <lineage>
        <taxon>Bacteria</taxon>
        <taxon>Bacillati</taxon>
        <taxon>Actinomycetota</taxon>
        <taxon>Actinomycetes</taxon>
        <taxon>Geodermatophilales</taxon>
        <taxon>Geodermatophilaceae</taxon>
        <taxon>Blastococcus</taxon>
    </lineage>
</organism>
<name>A0A4V2G2T0_9ACTN</name>
<evidence type="ECO:0000256" key="1">
    <source>
        <dbReference type="SAM" id="MobiDB-lite"/>
    </source>
</evidence>
<dbReference type="Pfam" id="PF13399">
    <property type="entry name" value="LytR_C"/>
    <property type="match status" value="1"/>
</dbReference>
<accession>A0A4V2G2T0</accession>
<dbReference type="EMBL" id="SHKV01000001">
    <property type="protein sequence ID" value="RZU34336.1"/>
    <property type="molecule type" value="Genomic_DNA"/>
</dbReference>
<evidence type="ECO:0000313" key="5">
    <source>
        <dbReference type="Proteomes" id="UP000292507"/>
    </source>
</evidence>
<keyword evidence="2" id="KW-0812">Transmembrane</keyword>
<protein>
    <submittedName>
        <fullName evidence="4">LytR cell envelope-related transcriptional attenuator</fullName>
    </submittedName>
</protein>
<evidence type="ECO:0000259" key="3">
    <source>
        <dbReference type="Pfam" id="PF13399"/>
    </source>
</evidence>
<dbReference type="InterPro" id="IPR027381">
    <property type="entry name" value="LytR/CpsA/Psr_C"/>
</dbReference>
<comment type="caution">
    <text evidence="4">The sequence shown here is derived from an EMBL/GenBank/DDBJ whole genome shotgun (WGS) entry which is preliminary data.</text>
</comment>
<feature type="domain" description="LytR/CpsA/Psr regulator C-terminal" evidence="3">
    <location>
        <begin position="298"/>
        <end position="366"/>
    </location>
</feature>
<keyword evidence="5" id="KW-1185">Reference proteome</keyword>
<reference evidence="4 5" key="1">
    <citation type="submission" date="2019-02" db="EMBL/GenBank/DDBJ databases">
        <title>Sequencing the genomes of 1000 actinobacteria strains.</title>
        <authorList>
            <person name="Klenk H.-P."/>
        </authorList>
    </citation>
    <scope>NUCLEOTIDE SEQUENCE [LARGE SCALE GENOMIC DNA]</scope>
    <source>
        <strain evidence="4 5">DSM 44509</strain>
    </source>
</reference>
<dbReference type="Proteomes" id="UP000292507">
    <property type="component" value="Unassembled WGS sequence"/>
</dbReference>
<feature type="transmembrane region" description="Helical" evidence="2">
    <location>
        <begin position="229"/>
        <end position="250"/>
    </location>
</feature>
<feature type="compositionally biased region" description="Basic and acidic residues" evidence="1">
    <location>
        <begin position="142"/>
        <end position="153"/>
    </location>
</feature>
<feature type="region of interest" description="Disordered" evidence="1">
    <location>
        <begin position="182"/>
        <end position="219"/>
    </location>
</feature>
<feature type="compositionally biased region" description="Low complexity" evidence="1">
    <location>
        <begin position="183"/>
        <end position="202"/>
    </location>
</feature>
<gene>
    <name evidence="4" type="ORF">BKA19_4100</name>
</gene>
<feature type="region of interest" description="Disordered" evidence="1">
    <location>
        <begin position="133"/>
        <end position="154"/>
    </location>
</feature>
<proteinExistence type="predicted"/>
<feature type="region of interest" description="Disordered" evidence="1">
    <location>
        <begin position="65"/>
        <end position="120"/>
    </location>
</feature>
<keyword evidence="2" id="KW-0472">Membrane</keyword>
<sequence length="393" mass="41172">MRGASVAEPRLDRSVPVRAAAPGRGADVLAPVSNGEALFAAPVHTAAKTASPSFAPSRTWVEDEPLVSTGRNLTRAPRPAPRVPRVPRQTTPAGAPSISYGDWTKPSRADEGSRPAFDLGTDLDLPQALIPPATTAIPERGTAARRESDRLDDGYDDYDQVDAFEIDEDHAADDDLAVDAEAEAGSGQRGRAAYRAQRQAADAARRKAAKRNGTPDVLFEDEEERKPRLVLKGLVAMVVVALAVLGVYTVTKPQPTQPVAATAPETTAPVVAPPTAELPPLANEPISLEPEVASDVRAPVTVLNATTVNGLAGKISSVVVAGGWESPGTGAYPGSDIPTTTVFFTEGDEQQRQAAEQLVAQFPELAGPAPRFFEVSGTPAPGLVIVATGNWQP</sequence>
<dbReference type="AlphaFoldDB" id="A0A4V2G2T0"/>
<evidence type="ECO:0000313" key="4">
    <source>
        <dbReference type="EMBL" id="RZU34336.1"/>
    </source>
</evidence>
<keyword evidence="2" id="KW-1133">Transmembrane helix</keyword>
<dbReference type="Gene3D" id="3.30.70.2390">
    <property type="match status" value="1"/>
</dbReference>
<evidence type="ECO:0000256" key="2">
    <source>
        <dbReference type="SAM" id="Phobius"/>
    </source>
</evidence>